<gene>
    <name evidence="4" type="primary">GAL80_0</name>
    <name evidence="4" type="ORF">A0H81_05738</name>
</gene>
<dbReference type="Gene3D" id="3.30.360.10">
    <property type="entry name" value="Dihydrodipicolinate Reductase, domain 2"/>
    <property type="match status" value="1"/>
</dbReference>
<name>A0A1C7MCZ4_GRIFR</name>
<dbReference type="AlphaFoldDB" id="A0A1C7MCZ4"/>
<dbReference type="InterPro" id="IPR055080">
    <property type="entry name" value="Gal80p-like_C"/>
</dbReference>
<reference evidence="4 5" key="1">
    <citation type="submission" date="2016-03" db="EMBL/GenBank/DDBJ databases">
        <title>Whole genome sequencing of Grifola frondosa 9006-11.</title>
        <authorList>
            <person name="Min B."/>
            <person name="Park H."/>
            <person name="Kim J.-G."/>
            <person name="Cho H."/>
            <person name="Oh Y.-L."/>
            <person name="Kong W.-S."/>
            <person name="Choi I.-G."/>
        </authorList>
    </citation>
    <scope>NUCLEOTIDE SEQUENCE [LARGE SCALE GENOMIC DNA]</scope>
    <source>
        <strain evidence="4 5">9006-11</strain>
    </source>
</reference>
<evidence type="ECO:0000313" key="5">
    <source>
        <dbReference type="Proteomes" id="UP000092993"/>
    </source>
</evidence>
<evidence type="ECO:0000256" key="1">
    <source>
        <dbReference type="ARBA" id="ARBA00023002"/>
    </source>
</evidence>
<dbReference type="SUPFAM" id="SSF55347">
    <property type="entry name" value="Glyceraldehyde-3-phosphate dehydrogenase-like, C-terminal domain"/>
    <property type="match status" value="1"/>
</dbReference>
<dbReference type="STRING" id="5627.A0A1C7MCZ4"/>
<feature type="domain" description="Gal80p-like C-terminal" evidence="3">
    <location>
        <begin position="186"/>
        <end position="343"/>
    </location>
</feature>
<keyword evidence="5" id="KW-1185">Reference proteome</keyword>
<dbReference type="PANTHER" id="PTHR43818:SF11">
    <property type="entry name" value="BCDNA.GH03377"/>
    <property type="match status" value="1"/>
</dbReference>
<organism evidence="4 5">
    <name type="scientific">Grifola frondosa</name>
    <name type="common">Maitake</name>
    <name type="synonym">Polyporus frondosus</name>
    <dbReference type="NCBI Taxonomy" id="5627"/>
    <lineage>
        <taxon>Eukaryota</taxon>
        <taxon>Fungi</taxon>
        <taxon>Dikarya</taxon>
        <taxon>Basidiomycota</taxon>
        <taxon>Agaricomycotina</taxon>
        <taxon>Agaricomycetes</taxon>
        <taxon>Polyporales</taxon>
        <taxon>Grifolaceae</taxon>
        <taxon>Grifola</taxon>
    </lineage>
</organism>
<dbReference type="PANTHER" id="PTHR43818">
    <property type="entry name" value="BCDNA.GH03377"/>
    <property type="match status" value="1"/>
</dbReference>
<dbReference type="InterPro" id="IPR050463">
    <property type="entry name" value="Gfo/Idh/MocA_oxidrdct_glycsds"/>
</dbReference>
<dbReference type="OMA" id="CWEEISL"/>
<evidence type="ECO:0000313" key="4">
    <source>
        <dbReference type="EMBL" id="OBZ74775.1"/>
    </source>
</evidence>
<dbReference type="Pfam" id="PF01408">
    <property type="entry name" value="GFO_IDH_MocA"/>
    <property type="match status" value="1"/>
</dbReference>
<comment type="caution">
    <text evidence="4">The sequence shown here is derived from an EMBL/GenBank/DDBJ whole genome shotgun (WGS) entry which is preliminary data.</text>
</comment>
<keyword evidence="1" id="KW-0560">Oxidoreductase</keyword>
<dbReference type="GO" id="GO:0016491">
    <property type="term" value="F:oxidoreductase activity"/>
    <property type="evidence" value="ECO:0007669"/>
    <property type="project" value="UniProtKB-KW"/>
</dbReference>
<dbReference type="Proteomes" id="UP000092993">
    <property type="component" value="Unassembled WGS sequence"/>
</dbReference>
<dbReference type="InterPro" id="IPR000683">
    <property type="entry name" value="Gfo/Idh/MocA-like_OxRdtase_N"/>
</dbReference>
<dbReference type="Gene3D" id="3.40.50.720">
    <property type="entry name" value="NAD(P)-binding Rossmann-like Domain"/>
    <property type="match status" value="1"/>
</dbReference>
<proteinExistence type="predicted"/>
<sequence length="420" mass="45471">MWDTPGIYKTSFAAPIAISESWCVFISSSIQRHYGQKPFETAGTHHDSDQNRIRRTLEHRVGILCTGTPLLQPPLSAQYAITAVSTTSSQSASASAKKYSELTKRPVKPYHGSTNQIAADPEVDFVVVAIKGPEHKAAVMPAIKHGKDVFVEWPLGTSLQEATEIAEAARRKGVRTMVGAQSWQNPVVKKVREWVSSGKIGKVISATWVGSNPAEIPYWTPFCQERDVYSLDAKSGATAIDVVMAHNLSALIFVLGPLSSVSSTTAQFFHEAKFVDITGKPTGGSVPSNSPDQFAFTGLLKDSGAILTATWRGGITSTTPGDKARPSVLWLIDGDKGHIRIESEAPMGTFMQSFVPEKVILNGKEMKVLEGQDTLGNTGRAFEEFAKGSGGVYPTFDDAVLIQRHVEAIKRVRRKGGESI</sequence>
<dbReference type="GO" id="GO:0000166">
    <property type="term" value="F:nucleotide binding"/>
    <property type="evidence" value="ECO:0007669"/>
    <property type="project" value="InterPro"/>
</dbReference>
<protein>
    <submittedName>
        <fullName evidence="4">Galactose/lactose metabolism regulatory protein GAL80</fullName>
    </submittedName>
</protein>
<dbReference type="EMBL" id="LUGG01000005">
    <property type="protein sequence ID" value="OBZ74775.1"/>
    <property type="molecule type" value="Genomic_DNA"/>
</dbReference>
<dbReference type="Pfam" id="PF22685">
    <property type="entry name" value="Gal80p_C-like"/>
    <property type="match status" value="1"/>
</dbReference>
<dbReference type="InterPro" id="IPR036291">
    <property type="entry name" value="NAD(P)-bd_dom_sf"/>
</dbReference>
<evidence type="ECO:0000259" key="2">
    <source>
        <dbReference type="Pfam" id="PF01408"/>
    </source>
</evidence>
<evidence type="ECO:0000259" key="3">
    <source>
        <dbReference type="Pfam" id="PF22685"/>
    </source>
</evidence>
<feature type="domain" description="Gfo/Idh/MocA-like oxidoreductase N-terminal" evidence="2">
    <location>
        <begin position="79"/>
        <end position="179"/>
    </location>
</feature>
<dbReference type="OrthoDB" id="64915at2759"/>
<accession>A0A1C7MCZ4</accession>
<dbReference type="SUPFAM" id="SSF51735">
    <property type="entry name" value="NAD(P)-binding Rossmann-fold domains"/>
    <property type="match status" value="1"/>
</dbReference>